<evidence type="ECO:0000259" key="2">
    <source>
        <dbReference type="SMART" id="SM00060"/>
    </source>
</evidence>
<dbReference type="Pfam" id="PF13472">
    <property type="entry name" value="Lipase_GDSL_2"/>
    <property type="match status" value="1"/>
</dbReference>
<feature type="domain" description="Fibronectin type-III" evidence="2">
    <location>
        <begin position="277"/>
        <end position="349"/>
    </location>
</feature>
<dbReference type="InterPro" id="IPR051532">
    <property type="entry name" value="Ester_Hydrolysis_Enzymes"/>
</dbReference>
<gene>
    <name evidence="3" type="ORF">ZT3D7_G8775</name>
</gene>
<dbReference type="PANTHER" id="PTHR30383:SF5">
    <property type="entry name" value="SGNH HYDROLASE-TYPE ESTERASE DOMAIN-CONTAINING PROTEIN"/>
    <property type="match status" value="1"/>
</dbReference>
<proteinExistence type="predicted"/>
<feature type="domain" description="Fibronectin type-III" evidence="2">
    <location>
        <begin position="369"/>
        <end position="460"/>
    </location>
</feature>
<keyword evidence="4" id="KW-1185">Reference proteome</keyword>
<dbReference type="InterPro" id="IPR036116">
    <property type="entry name" value="FN3_sf"/>
</dbReference>
<dbReference type="STRING" id="1276538.A0A1X7S2E9"/>
<evidence type="ECO:0000313" key="4">
    <source>
        <dbReference type="Proteomes" id="UP000215127"/>
    </source>
</evidence>
<dbReference type="Gene3D" id="3.40.50.1110">
    <property type="entry name" value="SGNH hydrolase"/>
    <property type="match status" value="1"/>
</dbReference>
<organism evidence="3 4">
    <name type="scientific">Zymoseptoria tritici (strain ST99CH_3D7)</name>
    <dbReference type="NCBI Taxonomy" id="1276538"/>
    <lineage>
        <taxon>Eukaryota</taxon>
        <taxon>Fungi</taxon>
        <taxon>Dikarya</taxon>
        <taxon>Ascomycota</taxon>
        <taxon>Pezizomycotina</taxon>
        <taxon>Dothideomycetes</taxon>
        <taxon>Dothideomycetidae</taxon>
        <taxon>Mycosphaerellales</taxon>
        <taxon>Mycosphaerellaceae</taxon>
        <taxon>Zymoseptoria</taxon>
    </lineage>
</organism>
<name>A0A1X7S2E9_ZYMT9</name>
<feature type="region of interest" description="Disordered" evidence="1">
    <location>
        <begin position="51"/>
        <end position="86"/>
    </location>
</feature>
<dbReference type="Proteomes" id="UP000215127">
    <property type="component" value="Chromosome 8"/>
</dbReference>
<dbReference type="Gene3D" id="2.60.40.10">
    <property type="entry name" value="Immunoglobulins"/>
    <property type="match status" value="1"/>
</dbReference>
<dbReference type="EMBL" id="LT853699">
    <property type="protein sequence ID" value="SMQ53621.1"/>
    <property type="molecule type" value="Genomic_DNA"/>
</dbReference>
<dbReference type="SUPFAM" id="SSF49265">
    <property type="entry name" value="Fibronectin type III"/>
    <property type="match status" value="2"/>
</dbReference>
<reference evidence="3 4" key="1">
    <citation type="submission" date="2016-06" db="EMBL/GenBank/DDBJ databases">
        <authorList>
            <person name="Kjaerup R.B."/>
            <person name="Dalgaard T.S."/>
            <person name="Juul-Madsen H.R."/>
        </authorList>
    </citation>
    <scope>NUCLEOTIDE SEQUENCE [LARGE SCALE GENOMIC DNA]</scope>
</reference>
<evidence type="ECO:0000313" key="3">
    <source>
        <dbReference type="EMBL" id="SMQ53621.1"/>
    </source>
</evidence>
<dbReference type="InterPro" id="IPR003961">
    <property type="entry name" value="FN3_dom"/>
</dbReference>
<sequence length="494" mass="54144">MGDAADSSSSKPLRIMIVGDSITHGSEGDYTWRYRIWEWFQTAASSQPITFVGPYTGTGPPDEYKPPQPPRFPDEPEPPPRDCTTGGYNESIHASFQRAHFAHTGRAVFQAKDAIQEQVTNLNPDLLLVLLGFNDMGWGFSDHIGTLENTLAFIANARLARPKIDIALSNVPQRSPIPGREDLVDWTNKYNNLLKHAIKADRLDHLSRSSRLELVDVASVYGWTPDECTGAFDGLHPNELGEFQIASAFSTVLHKSFNIGTAPLSIPRSSKIPKRPLHSPTNPACTGVPWGIHFSWDPVYGSRGYDVRSRCAGQDEWEESHHGECGIDNTFTPAGQEWEFQVRAKVGVEEKDKSDWSAIAKGTATRSTAPPPENREVFSRGKDGIEVTFTPLPNDSKFEVERYAVNWVDETAGGFLGGQGVRVGAGGRAENRGRCVVQGLEVGHRYQVWVSTWTKREGGGVFGGAGKVVVGSGVFSRPEGLSGELERLSLEGGR</sequence>
<protein>
    <recommendedName>
        <fullName evidence="2">Fibronectin type-III domain-containing protein</fullName>
    </recommendedName>
</protein>
<dbReference type="InterPro" id="IPR036514">
    <property type="entry name" value="SGNH_hydro_sf"/>
</dbReference>
<accession>A0A1X7S2E9</accession>
<dbReference type="InterPro" id="IPR013783">
    <property type="entry name" value="Ig-like_fold"/>
</dbReference>
<dbReference type="InterPro" id="IPR013830">
    <property type="entry name" value="SGNH_hydro"/>
</dbReference>
<dbReference type="GO" id="GO:0004622">
    <property type="term" value="F:phosphatidylcholine lysophospholipase activity"/>
    <property type="evidence" value="ECO:0007669"/>
    <property type="project" value="TreeGrafter"/>
</dbReference>
<dbReference type="SMART" id="SM00060">
    <property type="entry name" value="FN3"/>
    <property type="match status" value="2"/>
</dbReference>
<dbReference type="PANTHER" id="PTHR30383">
    <property type="entry name" value="THIOESTERASE 1/PROTEASE 1/LYSOPHOSPHOLIPASE L1"/>
    <property type="match status" value="1"/>
</dbReference>
<dbReference type="SUPFAM" id="SSF52266">
    <property type="entry name" value="SGNH hydrolase"/>
    <property type="match status" value="1"/>
</dbReference>
<evidence type="ECO:0000256" key="1">
    <source>
        <dbReference type="SAM" id="MobiDB-lite"/>
    </source>
</evidence>
<dbReference type="CDD" id="cd00063">
    <property type="entry name" value="FN3"/>
    <property type="match status" value="1"/>
</dbReference>
<dbReference type="AlphaFoldDB" id="A0A1X7S2E9"/>